<gene>
    <name evidence="1" type="ORF">GALL_512510</name>
</gene>
<reference evidence="1" key="1">
    <citation type="submission" date="2016-10" db="EMBL/GenBank/DDBJ databases">
        <title>Sequence of Gallionella enrichment culture.</title>
        <authorList>
            <person name="Poehlein A."/>
            <person name="Muehling M."/>
            <person name="Daniel R."/>
        </authorList>
    </citation>
    <scope>NUCLEOTIDE SEQUENCE</scope>
</reference>
<organism evidence="1">
    <name type="scientific">mine drainage metagenome</name>
    <dbReference type="NCBI Taxonomy" id="410659"/>
    <lineage>
        <taxon>unclassified sequences</taxon>
        <taxon>metagenomes</taxon>
        <taxon>ecological metagenomes</taxon>
    </lineage>
</organism>
<evidence type="ECO:0000313" key="1">
    <source>
        <dbReference type="EMBL" id="OIQ67172.1"/>
    </source>
</evidence>
<protein>
    <submittedName>
        <fullName evidence="1">Uncharacterized protein</fullName>
    </submittedName>
</protein>
<dbReference type="AlphaFoldDB" id="A0A1J5PI10"/>
<accession>A0A1J5PI10</accession>
<dbReference type="EMBL" id="MLJW01006098">
    <property type="protein sequence ID" value="OIQ67172.1"/>
    <property type="molecule type" value="Genomic_DNA"/>
</dbReference>
<proteinExistence type="predicted"/>
<sequence>MEAMGQYMHLRLAPGDKLAVEPDPTIAIVEGNERHGESSSFQGSLLTNPLIRDVKQNGASA</sequence>
<name>A0A1J5PI10_9ZZZZ</name>
<comment type="caution">
    <text evidence="1">The sequence shown here is derived from an EMBL/GenBank/DDBJ whole genome shotgun (WGS) entry which is preliminary data.</text>
</comment>